<dbReference type="PANTHER" id="PTHR43394:SF1">
    <property type="entry name" value="ATP-BINDING CASSETTE SUB-FAMILY B MEMBER 10, MITOCHONDRIAL"/>
    <property type="match status" value="1"/>
</dbReference>
<evidence type="ECO:0000256" key="3">
    <source>
        <dbReference type="ARBA" id="ARBA00022475"/>
    </source>
</evidence>
<dbReference type="Gene3D" id="1.20.1560.10">
    <property type="entry name" value="ABC transporter type 1, transmembrane domain"/>
    <property type="match status" value="1"/>
</dbReference>
<dbReference type="InterPro" id="IPR027417">
    <property type="entry name" value="P-loop_NTPase"/>
</dbReference>
<dbReference type="PROSITE" id="PS50893">
    <property type="entry name" value="ABC_TRANSPORTER_2"/>
    <property type="match status" value="1"/>
</dbReference>
<evidence type="ECO:0000256" key="2">
    <source>
        <dbReference type="ARBA" id="ARBA00022448"/>
    </source>
</evidence>
<feature type="transmembrane region" description="Helical" evidence="11">
    <location>
        <begin position="182"/>
        <end position="201"/>
    </location>
</feature>
<organism evidence="14 15">
    <name type="scientific">Candidatus Protofrankia datiscae</name>
    <dbReference type="NCBI Taxonomy" id="2716812"/>
    <lineage>
        <taxon>Bacteria</taxon>
        <taxon>Bacillati</taxon>
        <taxon>Actinomycetota</taxon>
        <taxon>Actinomycetes</taxon>
        <taxon>Frankiales</taxon>
        <taxon>Frankiaceae</taxon>
        <taxon>Protofrankia</taxon>
    </lineage>
</organism>
<evidence type="ECO:0000256" key="9">
    <source>
        <dbReference type="ARBA" id="ARBA00061644"/>
    </source>
</evidence>
<dbReference type="GO" id="GO:0015421">
    <property type="term" value="F:ABC-type oligopeptide transporter activity"/>
    <property type="evidence" value="ECO:0007669"/>
    <property type="project" value="TreeGrafter"/>
</dbReference>
<evidence type="ECO:0000256" key="1">
    <source>
        <dbReference type="ARBA" id="ARBA00004651"/>
    </source>
</evidence>
<evidence type="ECO:0000259" key="12">
    <source>
        <dbReference type="PROSITE" id="PS50893"/>
    </source>
</evidence>
<evidence type="ECO:0000256" key="5">
    <source>
        <dbReference type="ARBA" id="ARBA00022741"/>
    </source>
</evidence>
<dbReference type="InterPro" id="IPR003439">
    <property type="entry name" value="ABC_transporter-like_ATP-bd"/>
</dbReference>
<keyword evidence="2" id="KW-0813">Transport</keyword>
<feature type="transmembrane region" description="Helical" evidence="11">
    <location>
        <begin position="207"/>
        <end position="223"/>
    </location>
</feature>
<dbReference type="Pfam" id="PF00005">
    <property type="entry name" value="ABC_tran"/>
    <property type="match status" value="1"/>
</dbReference>
<accession>F8B5S7</accession>
<dbReference type="KEGG" id="fsy:FsymDg_2830"/>
<dbReference type="InterPro" id="IPR011527">
    <property type="entry name" value="ABC1_TM_dom"/>
</dbReference>
<comment type="similarity">
    <text evidence="9">Belongs to the ABC transporter superfamily. Lipid exporter (TC 3.A.1.106) family.</text>
</comment>
<dbReference type="GO" id="GO:0005886">
    <property type="term" value="C:plasma membrane"/>
    <property type="evidence" value="ECO:0007669"/>
    <property type="project" value="UniProtKB-SubCell"/>
</dbReference>
<feature type="transmembrane region" description="Helical" evidence="11">
    <location>
        <begin position="100"/>
        <end position="121"/>
    </location>
</feature>
<keyword evidence="8 11" id="KW-0472">Membrane</keyword>
<feature type="compositionally biased region" description="Low complexity" evidence="10">
    <location>
        <begin position="22"/>
        <end position="35"/>
    </location>
</feature>
<keyword evidence="5" id="KW-0547">Nucleotide-binding</keyword>
<gene>
    <name evidence="14" type="ordered locus">FsymDg_2830</name>
</gene>
<feature type="transmembrane region" description="Helical" evidence="11">
    <location>
        <begin position="319"/>
        <end position="336"/>
    </location>
</feature>
<feature type="region of interest" description="Disordered" evidence="10">
    <location>
        <begin position="1"/>
        <end position="43"/>
    </location>
</feature>
<dbReference type="GO" id="GO:0005524">
    <property type="term" value="F:ATP binding"/>
    <property type="evidence" value="ECO:0007669"/>
    <property type="project" value="UniProtKB-KW"/>
</dbReference>
<dbReference type="InterPro" id="IPR036640">
    <property type="entry name" value="ABC1_TM_sf"/>
</dbReference>
<dbReference type="GO" id="GO:0016887">
    <property type="term" value="F:ATP hydrolysis activity"/>
    <property type="evidence" value="ECO:0007669"/>
    <property type="project" value="InterPro"/>
</dbReference>
<evidence type="ECO:0000256" key="6">
    <source>
        <dbReference type="ARBA" id="ARBA00022840"/>
    </source>
</evidence>
<reference evidence="14 15" key="1">
    <citation type="submission" date="2011-05" db="EMBL/GenBank/DDBJ databases">
        <title>Complete sequence of chromosome of Frankia symbiont of Datisca glomerata.</title>
        <authorList>
            <consortium name="US DOE Joint Genome Institute"/>
            <person name="Lucas S."/>
            <person name="Han J."/>
            <person name="Lapidus A."/>
            <person name="Cheng J.-F."/>
            <person name="Goodwin L."/>
            <person name="Pitluck S."/>
            <person name="Peters L."/>
            <person name="Mikhailova N."/>
            <person name="Chertkov O."/>
            <person name="Teshima H."/>
            <person name="Han C."/>
            <person name="Tapia R."/>
            <person name="Land M."/>
            <person name="Hauser L."/>
            <person name="Kyrpides N."/>
            <person name="Ivanova N."/>
            <person name="Pagani I."/>
            <person name="Berry A."/>
            <person name="Pawlowski K."/>
            <person name="Persson T."/>
            <person name="Vanden Heuvel B."/>
            <person name="Benson D."/>
            <person name="Woyke T."/>
        </authorList>
    </citation>
    <scope>NUCLEOTIDE SEQUENCE [LARGE SCALE GENOMIC DNA]</scope>
    <source>
        <strain evidence="15">4085684</strain>
    </source>
</reference>
<dbReference type="SMART" id="SM00382">
    <property type="entry name" value="AAA"/>
    <property type="match status" value="1"/>
</dbReference>
<dbReference type="STRING" id="656024.FsymDg_2830"/>
<evidence type="ECO:0000256" key="8">
    <source>
        <dbReference type="ARBA" id="ARBA00023136"/>
    </source>
</evidence>
<proteinExistence type="inferred from homology"/>
<sequence length="624" mass="65550">MVSAAVVPTPRDSGGDPGWDPGGDPARAPAQARTAAPPPRSRESLWATVGRIRRLAPELTAGLPVTLALAAVATVGRVVIPIAVQQTVHRGLLAGRPDPAVVRHAVVAAAVAIVVTALAAYRMNVRLYRASEAALATMRVRAFRHIHEMSVLAQARQRRGTLTSRVTSDVDQMSQFLQFGGMVLLLSAGQMMIATALMAVYSWPLTIVVYACFVPMAVVVWRFQPRVARRYLTVRERVGDMLGAISESVVGAAVVRAYGVQARTAARVDTAVDRYRSAQTAAQRLVAMVFSAGELVAAGATGAVVVGGVLLGVGSHLSAGRLVAFLFLVTLFVVPLQTLTEMLNEGAGALAGLHRVLDVLDTPRDVPDPGPDGRQLPAGPLSVCFERVSFAYPGGPPVLCGVDLWIAAGSRVAVVGETGSGKTTLARLLVRLTDPTAGQVLVAGVPLARVRFAALRRRVVMLPQEGFLFDASIADNVRYGRPDTTDSDVMGAFDALGLADWISGFTDGVRTRVGERGGLLAAGERQLVALARAQVAAPDLLVLDEATSAVDPATEVRLAGALREITRGRTSVTIAHRLSTAESADLVVVDAGRIVQQDTHAELVALPGVYQRLHASWAAGTGGP</sequence>
<dbReference type="FunFam" id="3.40.50.300:FF:000299">
    <property type="entry name" value="ABC transporter ATP-binding protein/permease"/>
    <property type="match status" value="1"/>
</dbReference>
<dbReference type="AlphaFoldDB" id="F8B5S7"/>
<name>F8B5S7_9ACTN</name>
<evidence type="ECO:0000256" key="7">
    <source>
        <dbReference type="ARBA" id="ARBA00022989"/>
    </source>
</evidence>
<evidence type="ECO:0000259" key="13">
    <source>
        <dbReference type="PROSITE" id="PS50929"/>
    </source>
</evidence>
<dbReference type="RefSeq" id="WP_013874073.1">
    <property type="nucleotide sequence ID" value="NZ_CAAAFP010000207.1"/>
</dbReference>
<evidence type="ECO:0000313" key="15">
    <source>
        <dbReference type="Proteomes" id="UP000001549"/>
    </source>
</evidence>
<dbReference type="Gene3D" id="3.40.50.300">
    <property type="entry name" value="P-loop containing nucleotide triphosphate hydrolases"/>
    <property type="match status" value="1"/>
</dbReference>
<keyword evidence="4 11" id="KW-0812">Transmembrane</keyword>
<dbReference type="PANTHER" id="PTHR43394">
    <property type="entry name" value="ATP-DEPENDENT PERMEASE MDL1, MITOCHONDRIAL"/>
    <property type="match status" value="1"/>
</dbReference>
<evidence type="ECO:0000313" key="14">
    <source>
        <dbReference type="EMBL" id="AEH10166.1"/>
    </source>
</evidence>
<dbReference type="HOGENOM" id="CLU_000604_84_3_11"/>
<keyword evidence="15" id="KW-1185">Reference proteome</keyword>
<keyword evidence="3" id="KW-1003">Cell membrane</keyword>
<feature type="transmembrane region" description="Helical" evidence="11">
    <location>
        <begin position="285"/>
        <end position="313"/>
    </location>
</feature>
<evidence type="ECO:0000256" key="4">
    <source>
        <dbReference type="ARBA" id="ARBA00022692"/>
    </source>
</evidence>
<dbReference type="SUPFAM" id="SSF90123">
    <property type="entry name" value="ABC transporter transmembrane region"/>
    <property type="match status" value="1"/>
</dbReference>
<feature type="transmembrane region" description="Helical" evidence="11">
    <location>
        <begin position="61"/>
        <end position="80"/>
    </location>
</feature>
<keyword evidence="6" id="KW-0067">ATP-binding</keyword>
<evidence type="ECO:0000256" key="10">
    <source>
        <dbReference type="SAM" id="MobiDB-lite"/>
    </source>
</evidence>
<dbReference type="InterPro" id="IPR039421">
    <property type="entry name" value="Type_1_exporter"/>
</dbReference>
<keyword evidence="7 11" id="KW-1133">Transmembrane helix</keyword>
<dbReference type="Pfam" id="PF00664">
    <property type="entry name" value="ABC_membrane"/>
    <property type="match status" value="1"/>
</dbReference>
<dbReference type="SUPFAM" id="SSF52540">
    <property type="entry name" value="P-loop containing nucleoside triphosphate hydrolases"/>
    <property type="match status" value="1"/>
</dbReference>
<dbReference type="Proteomes" id="UP000001549">
    <property type="component" value="Chromosome"/>
</dbReference>
<dbReference type="PROSITE" id="PS50929">
    <property type="entry name" value="ABC_TM1F"/>
    <property type="match status" value="1"/>
</dbReference>
<feature type="domain" description="ABC transporter" evidence="12">
    <location>
        <begin position="383"/>
        <end position="616"/>
    </location>
</feature>
<dbReference type="EMBL" id="CP002801">
    <property type="protein sequence ID" value="AEH10166.1"/>
    <property type="molecule type" value="Genomic_DNA"/>
</dbReference>
<dbReference type="InterPro" id="IPR003593">
    <property type="entry name" value="AAA+_ATPase"/>
</dbReference>
<protein>
    <submittedName>
        <fullName evidence="14">Xenobiotic-transporting ATPase</fullName>
    </submittedName>
</protein>
<feature type="domain" description="ABC transmembrane type-1" evidence="13">
    <location>
        <begin position="65"/>
        <end position="348"/>
    </location>
</feature>
<evidence type="ECO:0000256" key="11">
    <source>
        <dbReference type="SAM" id="Phobius"/>
    </source>
</evidence>
<dbReference type="eggNOG" id="COG1132">
    <property type="taxonomic scope" value="Bacteria"/>
</dbReference>
<comment type="subcellular location">
    <subcellularLocation>
        <location evidence="1">Cell membrane</location>
        <topology evidence="1">Multi-pass membrane protein</topology>
    </subcellularLocation>
</comment>